<protein>
    <submittedName>
        <fullName evidence="2">DUF3613 domain-containing protein</fullName>
    </submittedName>
</protein>
<evidence type="ECO:0000313" key="3">
    <source>
        <dbReference type="Proteomes" id="UP000537188"/>
    </source>
</evidence>
<name>A0A7Y8FCW6_9PSED</name>
<dbReference type="Proteomes" id="UP000537188">
    <property type="component" value="Unassembled WGS sequence"/>
</dbReference>
<dbReference type="Pfam" id="PF12266">
    <property type="entry name" value="DUF3613"/>
    <property type="match status" value="1"/>
</dbReference>
<dbReference type="AlphaFoldDB" id="A0A7Y8FCW6"/>
<gene>
    <name evidence="2" type="ORF">HX828_13555</name>
</gene>
<reference evidence="2 3" key="1">
    <citation type="submission" date="2020-04" db="EMBL/GenBank/DDBJ databases">
        <title>Molecular characterization of pseudomonads from Agaricus bisporus reveal novel blotch 2 pathogens in Western Europe.</title>
        <authorList>
            <person name="Taparia T."/>
            <person name="Krijger M."/>
            <person name="Haynes E."/>
            <person name="Elpinstone J.G."/>
            <person name="Noble R."/>
            <person name="Van Der Wolf J."/>
        </authorList>
    </citation>
    <scope>NUCLEOTIDE SEQUENCE [LARGE SCALE GENOMIC DNA]</scope>
    <source>
        <strain evidence="2 3">IPO3781</strain>
    </source>
</reference>
<comment type="caution">
    <text evidence="2">The sequence shown here is derived from an EMBL/GenBank/DDBJ whole genome shotgun (WGS) entry which is preliminary data.</text>
</comment>
<dbReference type="EMBL" id="JACARF010000016">
    <property type="protein sequence ID" value="NWE76589.1"/>
    <property type="molecule type" value="Genomic_DNA"/>
</dbReference>
<dbReference type="InterPro" id="IPR022053">
    <property type="entry name" value="DUF3613"/>
</dbReference>
<feature type="chain" id="PRO_5031114663" evidence="1">
    <location>
        <begin position="21"/>
        <end position="91"/>
    </location>
</feature>
<proteinExistence type="predicted"/>
<sequence length="91" mass="9815">MKLTLLAALLSASVPLTALAIEPGPSSPQQKQTEGWLQMQVSGERASAKVQKATPAERDLALQRLLESYKYPIPEYYDQKQGGNTPGGTSN</sequence>
<dbReference type="RefSeq" id="WP_177041453.1">
    <property type="nucleotide sequence ID" value="NZ_JACARE010000003.1"/>
</dbReference>
<evidence type="ECO:0000313" key="2">
    <source>
        <dbReference type="EMBL" id="NWE76589.1"/>
    </source>
</evidence>
<accession>A0A7Y8FCW6</accession>
<keyword evidence="1" id="KW-0732">Signal</keyword>
<evidence type="ECO:0000256" key="1">
    <source>
        <dbReference type="SAM" id="SignalP"/>
    </source>
</evidence>
<feature type="signal peptide" evidence="1">
    <location>
        <begin position="1"/>
        <end position="20"/>
    </location>
</feature>
<organism evidence="2 3">
    <name type="scientific">Pseudomonas yamanorum</name>
    <dbReference type="NCBI Taxonomy" id="515393"/>
    <lineage>
        <taxon>Bacteria</taxon>
        <taxon>Pseudomonadati</taxon>
        <taxon>Pseudomonadota</taxon>
        <taxon>Gammaproteobacteria</taxon>
        <taxon>Pseudomonadales</taxon>
        <taxon>Pseudomonadaceae</taxon>
        <taxon>Pseudomonas</taxon>
    </lineage>
</organism>